<evidence type="ECO:0000313" key="9">
    <source>
        <dbReference type="EMBL" id="RKT54748.1"/>
    </source>
</evidence>
<evidence type="ECO:0000256" key="5">
    <source>
        <dbReference type="ARBA" id="ARBA00022801"/>
    </source>
</evidence>
<proteinExistence type="inferred from homology"/>
<dbReference type="Pfam" id="PF07519">
    <property type="entry name" value="Tannase"/>
    <property type="match status" value="1"/>
</dbReference>
<evidence type="ECO:0000256" key="4">
    <source>
        <dbReference type="ARBA" id="ARBA00022729"/>
    </source>
</evidence>
<dbReference type="EMBL" id="RBXO01000001">
    <property type="protein sequence ID" value="RKT54748.1"/>
    <property type="molecule type" value="Genomic_DNA"/>
</dbReference>
<keyword evidence="6" id="KW-0106">Calcium</keyword>
<comment type="caution">
    <text evidence="9">The sequence shown here is derived from an EMBL/GenBank/DDBJ whole genome shotgun (WGS) entry which is preliminary data.</text>
</comment>
<evidence type="ECO:0000256" key="7">
    <source>
        <dbReference type="ARBA" id="ARBA00023157"/>
    </source>
</evidence>
<dbReference type="InterPro" id="IPR011118">
    <property type="entry name" value="Tannase/feruloyl_esterase"/>
</dbReference>
<evidence type="ECO:0000256" key="6">
    <source>
        <dbReference type="ARBA" id="ARBA00022837"/>
    </source>
</evidence>
<feature type="chain" id="PRO_5019781972" evidence="8">
    <location>
        <begin position="27"/>
        <end position="502"/>
    </location>
</feature>
<dbReference type="OrthoDB" id="176867at2"/>
<evidence type="ECO:0000256" key="1">
    <source>
        <dbReference type="ARBA" id="ARBA00006249"/>
    </source>
</evidence>
<accession>A0A495W4M5</accession>
<comment type="similarity">
    <text evidence="1">Belongs to the tannase family.</text>
</comment>
<dbReference type="InterPro" id="IPR029058">
    <property type="entry name" value="AB_hydrolase_fold"/>
</dbReference>
<dbReference type="RefSeq" id="WP_121006578.1">
    <property type="nucleotide sequence ID" value="NZ_RBXO01000001.1"/>
</dbReference>
<evidence type="ECO:0000256" key="3">
    <source>
        <dbReference type="ARBA" id="ARBA00022723"/>
    </source>
</evidence>
<sequence>MRGNGRRSAALAVVALLALPVVTASAATTAGGGRPFSAAARCASLRALDLEALPGAPTRMATAEVVPADRDVPGHCLVRGYVAPQVSFELRLPDPAGWNGDFFFGGCGGLCGSLDTDACVAALGRGYAAATTDTGHRGADPRGLGTVTADALWAYGNEPAVVDWAHRGVHVATVATKKLTEVFYRRAIGYSYFAGCSNGGRQALAEAQRHPHDFDGIWAGDAGLDFRTVTLNWAWAANANLDAAGRPIVTEADVPLVHDAVLDQCDALDGRADGMLDDPRACRLDLSALECRDGRTPCLDDRKVEALRLLYRTPTDSRGVELTDGGLLPGSEGDWPVWLTGTGGAPPLAPLLVDGMLRYLAFDEPPGPDYDPRAFDFDADPPRMTRKDALISADDPDLSAFRASGGKLLMTADWADGVLQPRSSPKYFDRVAEALGGVAEARRFFRLFLIPGKNHCSSAWVGGPTDPLRILEDWVERGTPPTTVTVGYDGGVTRSFPAYPST</sequence>
<evidence type="ECO:0000256" key="2">
    <source>
        <dbReference type="ARBA" id="ARBA00022487"/>
    </source>
</evidence>
<protein>
    <submittedName>
        <fullName evidence="9">Feruloyl esterase</fullName>
    </submittedName>
</protein>
<keyword evidence="4 8" id="KW-0732">Signal</keyword>
<dbReference type="GO" id="GO:0052689">
    <property type="term" value="F:carboxylic ester hydrolase activity"/>
    <property type="evidence" value="ECO:0007669"/>
    <property type="project" value="UniProtKB-KW"/>
</dbReference>
<dbReference type="SUPFAM" id="SSF53474">
    <property type="entry name" value="alpha/beta-Hydrolases"/>
    <property type="match status" value="1"/>
</dbReference>
<feature type="signal peptide" evidence="8">
    <location>
        <begin position="1"/>
        <end position="26"/>
    </location>
</feature>
<gene>
    <name evidence="9" type="ORF">C8E97_3396</name>
</gene>
<keyword evidence="3" id="KW-0479">Metal-binding</keyword>
<evidence type="ECO:0000256" key="8">
    <source>
        <dbReference type="SAM" id="SignalP"/>
    </source>
</evidence>
<reference evidence="9 10" key="1">
    <citation type="submission" date="2018-10" db="EMBL/GenBank/DDBJ databases">
        <title>Sequencing the genomes of 1000 actinobacteria strains.</title>
        <authorList>
            <person name="Klenk H.-P."/>
        </authorList>
    </citation>
    <scope>NUCLEOTIDE SEQUENCE [LARGE SCALE GENOMIC DNA]</scope>
    <source>
        <strain evidence="9 10">DSM 43800</strain>
    </source>
</reference>
<keyword evidence="5" id="KW-0378">Hydrolase</keyword>
<dbReference type="PANTHER" id="PTHR33938:SF15">
    <property type="entry name" value="FERULOYL ESTERASE B-RELATED"/>
    <property type="match status" value="1"/>
</dbReference>
<evidence type="ECO:0000313" key="10">
    <source>
        <dbReference type="Proteomes" id="UP000282084"/>
    </source>
</evidence>
<keyword evidence="2" id="KW-0719">Serine esterase</keyword>
<dbReference type="PANTHER" id="PTHR33938">
    <property type="entry name" value="FERULOYL ESTERASE B-RELATED"/>
    <property type="match status" value="1"/>
</dbReference>
<dbReference type="Proteomes" id="UP000282084">
    <property type="component" value="Unassembled WGS sequence"/>
</dbReference>
<name>A0A495W4M5_9PSEU</name>
<keyword evidence="7" id="KW-1015">Disulfide bond</keyword>
<dbReference type="GO" id="GO:0046872">
    <property type="term" value="F:metal ion binding"/>
    <property type="evidence" value="ECO:0007669"/>
    <property type="project" value="UniProtKB-KW"/>
</dbReference>
<organism evidence="9 10">
    <name type="scientific">Saccharothrix australiensis</name>
    <dbReference type="NCBI Taxonomy" id="2072"/>
    <lineage>
        <taxon>Bacteria</taxon>
        <taxon>Bacillati</taxon>
        <taxon>Actinomycetota</taxon>
        <taxon>Actinomycetes</taxon>
        <taxon>Pseudonocardiales</taxon>
        <taxon>Pseudonocardiaceae</taxon>
        <taxon>Saccharothrix</taxon>
    </lineage>
</organism>
<dbReference type="AlphaFoldDB" id="A0A495W4M5"/>
<keyword evidence="10" id="KW-1185">Reference proteome</keyword>